<reference evidence="14" key="1">
    <citation type="journal article" date="2024" name="Int. J. Syst. Evol. Microbiol.">
        <title>Polycladomyces zharkentensis sp. nov., a novel thermophilic cellulose- and starch-degrading member of the Bacillota from a geothermal aquifer in Kazakhstan.</title>
        <authorList>
            <person name="Mashzhan A."/>
            <person name="Kistaubayeva A."/>
            <person name="Javier-Lopez R."/>
            <person name="Bissenova U."/>
            <person name="Bissenbay A."/>
            <person name="Birkeland N.K."/>
        </authorList>
    </citation>
    <scope>NUCLEOTIDE SEQUENCE</scope>
    <source>
        <strain evidence="14">ZKZ2T</strain>
    </source>
</reference>
<gene>
    <name evidence="14" type="ORF">JQC72_10750</name>
</gene>
<dbReference type="InterPro" id="IPR044492">
    <property type="entry name" value="P_typ_ATPase_HD_dom"/>
</dbReference>
<evidence type="ECO:0000256" key="6">
    <source>
        <dbReference type="ARBA" id="ARBA00022741"/>
    </source>
</evidence>
<dbReference type="InterPro" id="IPR036412">
    <property type="entry name" value="HAD-like_sf"/>
</dbReference>
<dbReference type="Pfam" id="PF08282">
    <property type="entry name" value="Hydrolase_3"/>
    <property type="match status" value="1"/>
</dbReference>
<evidence type="ECO:0000313" key="14">
    <source>
        <dbReference type="EMBL" id="MBN2909993.1"/>
    </source>
</evidence>
<dbReference type="SUPFAM" id="SSF56784">
    <property type="entry name" value="HAD-like"/>
    <property type="match status" value="1"/>
</dbReference>
<dbReference type="PANTHER" id="PTHR43294:SF20">
    <property type="entry name" value="P-TYPE ATPASE"/>
    <property type="match status" value="1"/>
</dbReference>
<dbReference type="InterPro" id="IPR023299">
    <property type="entry name" value="ATPase_P-typ_cyto_dom_N"/>
</dbReference>
<feature type="transmembrane region" description="Helical" evidence="12">
    <location>
        <begin position="1335"/>
        <end position="1356"/>
    </location>
</feature>
<dbReference type="PROSITE" id="PS00154">
    <property type="entry name" value="ATPASE_E1_E2"/>
    <property type="match status" value="1"/>
</dbReference>
<dbReference type="PRINTS" id="PR00119">
    <property type="entry name" value="CATATPASE"/>
</dbReference>
<dbReference type="Gene3D" id="1.20.1110.10">
    <property type="entry name" value="Calcium-transporting ATPase, transmembrane domain"/>
    <property type="match status" value="1"/>
</dbReference>
<dbReference type="Gene3D" id="3.40.1110.10">
    <property type="entry name" value="Calcium-transporting ATPase, cytoplasmic domain N"/>
    <property type="match status" value="2"/>
</dbReference>
<evidence type="ECO:0000256" key="8">
    <source>
        <dbReference type="ARBA" id="ARBA00022967"/>
    </source>
</evidence>
<keyword evidence="7" id="KW-0067">ATP-binding</keyword>
<evidence type="ECO:0000256" key="5">
    <source>
        <dbReference type="ARBA" id="ARBA00022692"/>
    </source>
</evidence>
<organism evidence="14 15">
    <name type="scientific">Polycladomyces zharkentensis</name>
    <dbReference type="NCBI Taxonomy" id="2807616"/>
    <lineage>
        <taxon>Bacteria</taxon>
        <taxon>Bacillati</taxon>
        <taxon>Bacillota</taxon>
        <taxon>Bacilli</taxon>
        <taxon>Bacillales</taxon>
        <taxon>Thermoactinomycetaceae</taxon>
        <taxon>Polycladomyces</taxon>
    </lineage>
</organism>
<feature type="transmembrane region" description="Helical" evidence="12">
    <location>
        <begin position="1362"/>
        <end position="1385"/>
    </location>
</feature>
<dbReference type="InterPro" id="IPR001757">
    <property type="entry name" value="P_typ_ATPase"/>
</dbReference>
<keyword evidence="10" id="KW-0406">Ion transport</keyword>
<comment type="caution">
    <text evidence="14">The sequence shown here is derived from an EMBL/GenBank/DDBJ whole genome shotgun (WGS) entry which is preliminary data.</text>
</comment>
<feature type="transmembrane region" description="Helical" evidence="12">
    <location>
        <begin position="1470"/>
        <end position="1488"/>
    </location>
</feature>
<dbReference type="InterPro" id="IPR018303">
    <property type="entry name" value="ATPase_P-typ_P_site"/>
</dbReference>
<keyword evidence="11 12" id="KW-0472">Membrane</keyword>
<dbReference type="InterPro" id="IPR004014">
    <property type="entry name" value="ATPase_P-typ_cation-transptr_N"/>
</dbReference>
<evidence type="ECO:0000256" key="12">
    <source>
        <dbReference type="SAM" id="Phobius"/>
    </source>
</evidence>
<dbReference type="InterPro" id="IPR050510">
    <property type="entry name" value="Cation_transp_ATPase_P-type"/>
</dbReference>
<protein>
    <submittedName>
        <fullName evidence="14">Cation-translocating P-type ATPase</fullName>
    </submittedName>
</protein>
<dbReference type="InterPro" id="IPR059000">
    <property type="entry name" value="ATPase_P-type_domA"/>
</dbReference>
<dbReference type="SFLD" id="SFLDF00027">
    <property type="entry name" value="p-type_atpase"/>
    <property type="match status" value="1"/>
</dbReference>
<dbReference type="NCBIfam" id="TIGR01494">
    <property type="entry name" value="ATPase_P-type"/>
    <property type="match status" value="2"/>
</dbReference>
<keyword evidence="4" id="KW-0597">Phosphoprotein</keyword>
<keyword evidence="8" id="KW-1278">Translocase</keyword>
<evidence type="ECO:0000259" key="13">
    <source>
        <dbReference type="SMART" id="SM00831"/>
    </source>
</evidence>
<sequence length="1546" mass="170636">MKVQNEQIRCIHALPGRIRILVSSCKGNQKKASDLAAFLTRQTGVRKVNPCVVTGRMLIFYDPTQLTKDGVLELILSAVQRPSSDHSVSAAEQRPTVSPSQIRHRARVEVAASATPLPDDQSAIGVDTFRLHRSTSLPFTVSLLGLGAIGAKQAFMGKSALARGPVPFYLSSLISVATGYPFLKRGLEKLRVRKKWNTDLILGTAAFALALVRENLVVLAGLSIIQYINWKYHRKRRESPNTFDYVPSDIQDYSRRAEKWGGLLAGATWAVTKDPLRGLAVLLGANPRTASISVEPAWKSAELRCREKGLSIPENGSLPQLARTKTFLFENDSLLFSPDSRELFCMTGEGDEARFWCWTASLLQKTKHPWKEEILQKAGKTGRTIRTAFRVREEDEGVYGRIQNHDVFFGTLRYLQRFGLDGGPYLLPAKRLMRQGYQVWFTVVQTGNISQVQGILYRSTGETTPFFERFQRYRQPEWTIAVLETSVAKADVLQRYRIDTSWSSLGPDEIKKRIECLRKRGEDVIWVASSRTASVKETMLGQKLPRTTGNLLHSVMEARQIAERTDQMIYQHVRVSKFWNVLGPLLALPFRVSAFTINLIADALSLIFLTRVKPDEKRPVNALWKNNKQVLQEVSATSEAFLSEPDLRWHEKTASDVLRYFQVEQSQGLDPSRVQELKRQYGENRLQTRQKKSWWVSFLEQFKEFTTLLLVGTTALSFLTGDVFHGLAMGAVLLANAAVGAMQERKAEKVVEALNEYQPPVTCVIRNGQTVETSGTDLVPGDVVCLKAGDRVPADLRLLLSWNLEVNESVLTGESVAVRKSPEPVAADVPLSDRGNMLYMGTDVIRGKGIGIVVNTGAQTEMGRILAGNISEKQTTPLQQRITSMSKTFVKGAVIVAATVCLTGLMRGVPLTEMVSTSIALAGSAIPEGLPVTVTIALSAGIFRMTRKNALIRRLSTLETLGRITVICSDKTGTLTQNEMTVKKIATLNEEWRVEGSGYSPKGNIIAEGSGKTLQKDHPEVSRMLQISLLCNNSEIIEEEGRWTVKGDPTEGALLALVQKAQMQENRSEWTRIHEIPFDSANGRMTVACKKREETCYLFSKGSLESILPLCDRIQSGGQIIPLTENEKAAILRKHEALASEALRVLAFAYREAEDLENEENCPEENNLIFLGIMGMIDPPKPDVAESIDQARKLGVKTVMITGDHPMTAITIAKQIGIYSGETSVITGRELDQIDDEELDRRIPSISIFARVTPEHKLRIVNAYQKRGEVVAMTGDGVNDTPAIKQANVGIAMGLTGTEVTKEAADMVLKTDHFASIVEGVKEGRTIISNIRKAVGCLLTGNLAEIIITGAAVIAGLPMPLIPIQILLMNLMTDALPAMILAVNPGNKTKQTRRTDIVDRSLYTKVVTRGALLSAGALGLFMMQLRRGSSLLVAQTTVFATLVLGELIQTLSWRQEGSEERLSEWAKDRFLTGALSISLLTLLGSIYIPPVARFLHTAPLSLRDWGPIVLVAGLVSKVSEPLIAMLSGKDRPMTNRTTPRLGGTTA</sequence>
<evidence type="ECO:0000256" key="9">
    <source>
        <dbReference type="ARBA" id="ARBA00022989"/>
    </source>
</evidence>
<dbReference type="Gene3D" id="2.70.150.10">
    <property type="entry name" value="Calcium-transporting ATPase, cytoplasmic transduction domain A"/>
    <property type="match status" value="1"/>
</dbReference>
<dbReference type="SMART" id="SM00831">
    <property type="entry name" value="Cation_ATPase_N"/>
    <property type="match status" value="1"/>
</dbReference>
<evidence type="ECO:0000256" key="7">
    <source>
        <dbReference type="ARBA" id="ARBA00022840"/>
    </source>
</evidence>
<dbReference type="SUPFAM" id="SSF81660">
    <property type="entry name" value="Metal cation-transporting ATPase, ATP-binding domain N"/>
    <property type="match status" value="1"/>
</dbReference>
<evidence type="ECO:0000313" key="15">
    <source>
        <dbReference type="Proteomes" id="UP001177120"/>
    </source>
</evidence>
<accession>A0ABS2WKD9</accession>
<feature type="transmembrane region" description="Helical" evidence="12">
    <location>
        <begin position="929"/>
        <end position="946"/>
    </location>
</feature>
<feature type="transmembrane region" description="Helical" evidence="12">
    <location>
        <begin position="889"/>
        <end position="909"/>
    </location>
</feature>
<dbReference type="SFLD" id="SFLDS00003">
    <property type="entry name" value="Haloacid_Dehalogenase"/>
    <property type="match status" value="1"/>
</dbReference>
<dbReference type="Pfam" id="PF00689">
    <property type="entry name" value="Cation_ATPase_C"/>
    <property type="match status" value="1"/>
</dbReference>
<evidence type="ECO:0000256" key="3">
    <source>
        <dbReference type="ARBA" id="ARBA00022448"/>
    </source>
</evidence>
<comment type="subcellular location">
    <subcellularLocation>
        <location evidence="1">Membrane</location>
        <topology evidence="1">Multi-pass membrane protein</topology>
    </subcellularLocation>
</comment>
<keyword evidence="5 12" id="KW-0812">Transmembrane</keyword>
<evidence type="ECO:0000256" key="4">
    <source>
        <dbReference type="ARBA" id="ARBA00022553"/>
    </source>
</evidence>
<evidence type="ECO:0000256" key="1">
    <source>
        <dbReference type="ARBA" id="ARBA00004141"/>
    </source>
</evidence>
<dbReference type="InterPro" id="IPR008250">
    <property type="entry name" value="ATPase_P-typ_transduc_dom_A_sf"/>
</dbReference>
<dbReference type="Gene3D" id="3.40.50.1000">
    <property type="entry name" value="HAD superfamily/HAD-like"/>
    <property type="match status" value="1"/>
</dbReference>
<comment type="similarity">
    <text evidence="2">Belongs to the cation transport ATPase (P-type) (TC 3.A.3) family. Type IIA subfamily.</text>
</comment>
<dbReference type="PRINTS" id="PR00120">
    <property type="entry name" value="HATPASE"/>
</dbReference>
<evidence type="ECO:0000256" key="10">
    <source>
        <dbReference type="ARBA" id="ARBA00023065"/>
    </source>
</evidence>
<keyword evidence="3" id="KW-0813">Transport</keyword>
<dbReference type="PANTHER" id="PTHR43294">
    <property type="entry name" value="SODIUM/POTASSIUM-TRANSPORTING ATPASE SUBUNIT ALPHA"/>
    <property type="match status" value="1"/>
</dbReference>
<dbReference type="InterPro" id="IPR006068">
    <property type="entry name" value="ATPase_P-typ_cation-transptr_C"/>
</dbReference>
<dbReference type="EMBL" id="JAFHAP010000009">
    <property type="protein sequence ID" value="MBN2909993.1"/>
    <property type="molecule type" value="Genomic_DNA"/>
</dbReference>
<dbReference type="InterPro" id="IPR023298">
    <property type="entry name" value="ATPase_P-typ_TM_dom_sf"/>
</dbReference>
<feature type="domain" description="Cation-transporting P-type ATPase N-terminal" evidence="13">
    <location>
        <begin position="648"/>
        <end position="722"/>
    </location>
</feature>
<dbReference type="SUPFAM" id="SSF81665">
    <property type="entry name" value="Calcium ATPase, transmembrane domain M"/>
    <property type="match status" value="1"/>
</dbReference>
<keyword evidence="15" id="KW-1185">Reference proteome</keyword>
<keyword evidence="9 12" id="KW-1133">Transmembrane helix</keyword>
<dbReference type="Pfam" id="PF19991">
    <property type="entry name" value="HMA_2"/>
    <property type="match status" value="1"/>
</dbReference>
<dbReference type="SUPFAM" id="SSF81653">
    <property type="entry name" value="Calcium ATPase, transduction domain A"/>
    <property type="match status" value="1"/>
</dbReference>
<evidence type="ECO:0000256" key="2">
    <source>
        <dbReference type="ARBA" id="ARBA00005675"/>
    </source>
</evidence>
<proteinExistence type="inferred from homology"/>
<dbReference type="Pfam" id="PF00690">
    <property type="entry name" value="Cation_ATPase_N"/>
    <property type="match status" value="1"/>
</dbReference>
<name>A0ABS2WKD9_9BACL</name>
<dbReference type="Pfam" id="PF13246">
    <property type="entry name" value="Cation_ATPase"/>
    <property type="match status" value="1"/>
</dbReference>
<dbReference type="Pfam" id="PF00122">
    <property type="entry name" value="E1-E2_ATPase"/>
    <property type="match status" value="1"/>
</dbReference>
<dbReference type="Proteomes" id="UP001177120">
    <property type="component" value="Unassembled WGS sequence"/>
</dbReference>
<evidence type="ECO:0000256" key="11">
    <source>
        <dbReference type="ARBA" id="ARBA00023136"/>
    </source>
</evidence>
<dbReference type="SFLD" id="SFLDG00002">
    <property type="entry name" value="C1.7:_P-type_atpase_like"/>
    <property type="match status" value="1"/>
</dbReference>
<dbReference type="InterPro" id="IPR023214">
    <property type="entry name" value="HAD_sf"/>
</dbReference>
<feature type="transmembrane region" description="Helical" evidence="12">
    <location>
        <begin position="1431"/>
        <end position="1449"/>
    </location>
</feature>
<keyword evidence="6" id="KW-0547">Nucleotide-binding</keyword>